<proteinExistence type="predicted"/>
<name>A0A0E9XAN3_ANGAN</name>
<reference evidence="1" key="1">
    <citation type="submission" date="2014-11" db="EMBL/GenBank/DDBJ databases">
        <authorList>
            <person name="Amaro Gonzalez C."/>
        </authorList>
    </citation>
    <scope>NUCLEOTIDE SEQUENCE</scope>
</reference>
<accession>A0A0E9XAN3</accession>
<evidence type="ECO:0000313" key="1">
    <source>
        <dbReference type="EMBL" id="JAH99802.1"/>
    </source>
</evidence>
<reference evidence="1" key="2">
    <citation type="journal article" date="2015" name="Fish Shellfish Immunol.">
        <title>Early steps in the European eel (Anguilla anguilla)-Vibrio vulnificus interaction in the gills: Role of the RtxA13 toxin.</title>
        <authorList>
            <person name="Callol A."/>
            <person name="Pajuelo D."/>
            <person name="Ebbesson L."/>
            <person name="Teles M."/>
            <person name="MacKenzie S."/>
            <person name="Amaro C."/>
        </authorList>
    </citation>
    <scope>NUCLEOTIDE SEQUENCE</scope>
</reference>
<dbReference type="EMBL" id="GBXM01008775">
    <property type="protein sequence ID" value="JAH99802.1"/>
    <property type="molecule type" value="Transcribed_RNA"/>
</dbReference>
<protein>
    <submittedName>
        <fullName evidence="1">Uncharacterized protein</fullName>
    </submittedName>
</protein>
<sequence>MKETFWKGMSNTVFKLNVLNKFQVQNITSSDYLKSRCFTSKCCMIESALKFPVALKNWLKKEHYSLVQCHLECYVLQ</sequence>
<dbReference type="AlphaFoldDB" id="A0A0E9XAN3"/>
<organism evidence="1">
    <name type="scientific">Anguilla anguilla</name>
    <name type="common">European freshwater eel</name>
    <name type="synonym">Muraena anguilla</name>
    <dbReference type="NCBI Taxonomy" id="7936"/>
    <lineage>
        <taxon>Eukaryota</taxon>
        <taxon>Metazoa</taxon>
        <taxon>Chordata</taxon>
        <taxon>Craniata</taxon>
        <taxon>Vertebrata</taxon>
        <taxon>Euteleostomi</taxon>
        <taxon>Actinopterygii</taxon>
        <taxon>Neopterygii</taxon>
        <taxon>Teleostei</taxon>
        <taxon>Anguilliformes</taxon>
        <taxon>Anguillidae</taxon>
        <taxon>Anguilla</taxon>
    </lineage>
</organism>